<evidence type="ECO:0000256" key="1">
    <source>
        <dbReference type="SAM" id="MobiDB-lite"/>
    </source>
</evidence>
<dbReference type="InterPro" id="IPR004170">
    <property type="entry name" value="WWE_dom"/>
</dbReference>
<dbReference type="EMBL" id="CAJNOK010008816">
    <property type="protein sequence ID" value="CAF1073508.1"/>
    <property type="molecule type" value="Genomic_DNA"/>
</dbReference>
<dbReference type="Gene3D" id="3.30.720.50">
    <property type="match status" value="1"/>
</dbReference>
<dbReference type="Proteomes" id="UP000682733">
    <property type="component" value="Unassembled WGS sequence"/>
</dbReference>
<dbReference type="PROSITE" id="PS50918">
    <property type="entry name" value="WWE"/>
    <property type="match status" value="1"/>
</dbReference>
<feature type="region of interest" description="Disordered" evidence="1">
    <location>
        <begin position="121"/>
        <end position="144"/>
    </location>
</feature>
<evidence type="ECO:0000259" key="2">
    <source>
        <dbReference type="PROSITE" id="PS50918"/>
    </source>
</evidence>
<dbReference type="EMBL" id="CAJOBA010008830">
    <property type="protein sequence ID" value="CAF3837438.1"/>
    <property type="molecule type" value="Genomic_DNA"/>
</dbReference>
<organism evidence="4 5">
    <name type="scientific">Didymodactylos carnosus</name>
    <dbReference type="NCBI Taxonomy" id="1234261"/>
    <lineage>
        <taxon>Eukaryota</taxon>
        <taxon>Metazoa</taxon>
        <taxon>Spiralia</taxon>
        <taxon>Gnathifera</taxon>
        <taxon>Rotifera</taxon>
        <taxon>Eurotatoria</taxon>
        <taxon>Bdelloidea</taxon>
        <taxon>Philodinida</taxon>
        <taxon>Philodinidae</taxon>
        <taxon>Didymodactylos</taxon>
    </lineage>
</organism>
<evidence type="ECO:0000313" key="4">
    <source>
        <dbReference type="EMBL" id="CAF3837438.1"/>
    </source>
</evidence>
<protein>
    <recommendedName>
        <fullName evidence="2">WWE domain-containing protein</fullName>
    </recommendedName>
</protein>
<evidence type="ECO:0000313" key="5">
    <source>
        <dbReference type="Proteomes" id="UP000682733"/>
    </source>
</evidence>
<proteinExistence type="predicted"/>
<accession>A0A8S2K711</accession>
<dbReference type="Pfam" id="PF02825">
    <property type="entry name" value="WWE"/>
    <property type="match status" value="1"/>
</dbReference>
<feature type="compositionally biased region" description="Basic and acidic residues" evidence="1">
    <location>
        <begin position="134"/>
        <end position="144"/>
    </location>
</feature>
<dbReference type="Proteomes" id="UP000677228">
    <property type="component" value="Unassembled WGS sequence"/>
</dbReference>
<dbReference type="AlphaFoldDB" id="A0A8S2K711"/>
<name>A0A8S2K711_9BILA</name>
<reference evidence="4" key="1">
    <citation type="submission" date="2021-02" db="EMBL/GenBank/DDBJ databases">
        <authorList>
            <person name="Nowell W R."/>
        </authorList>
    </citation>
    <scope>NUCLEOTIDE SEQUENCE</scope>
</reference>
<sequence>MATAAPLRNFQWYWNSSTTANDDHWTAYAGIENGIIEEAFQTGKSEVEISSNYVLDYCASNEPMLDVTLIYSLQGLNERIDGLIKKEHAESDNIPQTSPSATTTLDPKLEKRLAARRQCIEEHTPPLQIPPSRAPEREQSELEKKLAERKLQVEGAPCVDVFSGKMSTSQKCQPEKTRFAVCKSARIQLV</sequence>
<evidence type="ECO:0000313" key="3">
    <source>
        <dbReference type="EMBL" id="CAF1073508.1"/>
    </source>
</evidence>
<gene>
    <name evidence="3" type="ORF">OVA965_LOCUS18010</name>
    <name evidence="4" type="ORF">TMI583_LOCUS18017</name>
</gene>
<comment type="caution">
    <text evidence="4">The sequence shown here is derived from an EMBL/GenBank/DDBJ whole genome shotgun (WGS) entry which is preliminary data.</text>
</comment>
<feature type="domain" description="WWE" evidence="2">
    <location>
        <begin position="1"/>
        <end position="75"/>
    </location>
</feature>
<dbReference type="InterPro" id="IPR037197">
    <property type="entry name" value="WWE_dom_sf"/>
</dbReference>
<dbReference type="SUPFAM" id="SSF117839">
    <property type="entry name" value="WWE domain"/>
    <property type="match status" value="1"/>
</dbReference>